<evidence type="ECO:0000313" key="2">
    <source>
        <dbReference type="Proteomes" id="UP000193067"/>
    </source>
</evidence>
<evidence type="ECO:0000313" key="1">
    <source>
        <dbReference type="EMBL" id="OSC98354.1"/>
    </source>
</evidence>
<organism evidence="1 2">
    <name type="scientific">Trametes coccinea (strain BRFM310)</name>
    <name type="common">Pycnoporus coccineus</name>
    <dbReference type="NCBI Taxonomy" id="1353009"/>
    <lineage>
        <taxon>Eukaryota</taxon>
        <taxon>Fungi</taxon>
        <taxon>Dikarya</taxon>
        <taxon>Basidiomycota</taxon>
        <taxon>Agaricomycotina</taxon>
        <taxon>Agaricomycetes</taxon>
        <taxon>Polyporales</taxon>
        <taxon>Polyporaceae</taxon>
        <taxon>Trametes</taxon>
    </lineage>
</organism>
<protein>
    <submittedName>
        <fullName evidence="1">Uncharacterized protein</fullName>
    </submittedName>
</protein>
<dbReference type="OrthoDB" id="10661620at2759"/>
<name>A0A1Y2IB64_TRAC3</name>
<dbReference type="EMBL" id="KZ084139">
    <property type="protein sequence ID" value="OSC98354.1"/>
    <property type="molecule type" value="Genomic_DNA"/>
</dbReference>
<gene>
    <name evidence="1" type="ORF">PYCCODRAFT_1007572</name>
</gene>
<dbReference type="Proteomes" id="UP000193067">
    <property type="component" value="Unassembled WGS sequence"/>
</dbReference>
<dbReference type="AlphaFoldDB" id="A0A1Y2IB64"/>
<reference evidence="1 2" key="1">
    <citation type="journal article" date="2015" name="Biotechnol. Biofuels">
        <title>Enhanced degradation of softwood versus hardwood by the white-rot fungus Pycnoporus coccineus.</title>
        <authorList>
            <person name="Couturier M."/>
            <person name="Navarro D."/>
            <person name="Chevret D."/>
            <person name="Henrissat B."/>
            <person name="Piumi F."/>
            <person name="Ruiz-Duenas F.J."/>
            <person name="Martinez A.T."/>
            <person name="Grigoriev I.V."/>
            <person name="Riley R."/>
            <person name="Lipzen A."/>
            <person name="Berrin J.G."/>
            <person name="Master E.R."/>
            <person name="Rosso M.N."/>
        </authorList>
    </citation>
    <scope>NUCLEOTIDE SEQUENCE [LARGE SCALE GENOMIC DNA]</scope>
    <source>
        <strain evidence="1 2">BRFM310</strain>
    </source>
</reference>
<sequence length="94" mass="9647">MRAHPNARLITGPDGRVVAIEDTPAVDARGALPPADCLANGLLTVVTKACIEVIPVSAGSCSALSSLAVSFVSHAMTLYPLCAETMHRIFTGGT</sequence>
<proteinExistence type="predicted"/>
<accession>A0A1Y2IB64</accession>
<keyword evidence="2" id="KW-1185">Reference proteome</keyword>